<evidence type="ECO:0000256" key="1">
    <source>
        <dbReference type="ARBA" id="ARBA00006643"/>
    </source>
</evidence>
<evidence type="ECO:0000256" key="2">
    <source>
        <dbReference type="ARBA" id="ARBA00022737"/>
    </source>
</evidence>
<feature type="repeat" description="PPR" evidence="3">
    <location>
        <begin position="117"/>
        <end position="151"/>
    </location>
</feature>
<dbReference type="InterPro" id="IPR046960">
    <property type="entry name" value="PPR_At4g14850-like_plant"/>
</dbReference>
<dbReference type="AlphaFoldDB" id="A0AAV0GHM3"/>
<keyword evidence="6" id="KW-1185">Reference proteome</keyword>
<dbReference type="GO" id="GO:0009451">
    <property type="term" value="P:RNA modification"/>
    <property type="evidence" value="ECO:0007669"/>
    <property type="project" value="InterPro"/>
</dbReference>
<evidence type="ECO:0000313" key="6">
    <source>
        <dbReference type="Proteomes" id="UP001152523"/>
    </source>
</evidence>
<dbReference type="NCBIfam" id="TIGR00756">
    <property type="entry name" value="PPR"/>
    <property type="match status" value="7"/>
</dbReference>
<evidence type="ECO:0000256" key="3">
    <source>
        <dbReference type="PROSITE-ProRule" id="PRU00708"/>
    </source>
</evidence>
<dbReference type="Pfam" id="PF12854">
    <property type="entry name" value="PPR_1"/>
    <property type="match status" value="1"/>
</dbReference>
<dbReference type="Gene3D" id="1.25.40.10">
    <property type="entry name" value="Tetratricopeptide repeat domain"/>
    <property type="match status" value="6"/>
</dbReference>
<dbReference type="Pfam" id="PF20430">
    <property type="entry name" value="Eplus_motif"/>
    <property type="match status" value="1"/>
</dbReference>
<dbReference type="GO" id="GO:0008270">
    <property type="term" value="F:zinc ion binding"/>
    <property type="evidence" value="ECO:0007669"/>
    <property type="project" value="InterPro"/>
</dbReference>
<comment type="caution">
    <text evidence="5">The sequence shown here is derived from an EMBL/GenBank/DDBJ whole genome shotgun (WGS) entry which is preliminary data.</text>
</comment>
<dbReference type="EMBL" id="CAMAPF010001130">
    <property type="protein sequence ID" value="CAH9147383.1"/>
    <property type="molecule type" value="Genomic_DNA"/>
</dbReference>
<dbReference type="PROSITE" id="PS51375">
    <property type="entry name" value="PPR"/>
    <property type="match status" value="8"/>
</dbReference>
<feature type="repeat" description="PPR" evidence="3">
    <location>
        <begin position="520"/>
        <end position="554"/>
    </location>
</feature>
<dbReference type="InterPro" id="IPR002885">
    <property type="entry name" value="PPR_rpt"/>
</dbReference>
<keyword evidence="2" id="KW-0677">Repeat</keyword>
<dbReference type="FunFam" id="1.25.40.10:FF:001404">
    <property type="entry name" value="Putative pentatricopeptide repeat-containing protein"/>
    <property type="match status" value="1"/>
</dbReference>
<feature type="repeat" description="PPR" evidence="3">
    <location>
        <begin position="319"/>
        <end position="353"/>
    </location>
</feature>
<sequence>MAVKLMIPYGVMAHSRSTKHWSALPVFAKRYYSGSKYEVEVHVDALIIKTGFDPRTSRFNFQLKDLVRSNQIAQAEELYERMPCRNTCSANMMISGYVSSGNLSRASEMFDSMPDRTEVSWTIMIGAYSHHKQPKEAFTLYAEMCRAGMNPDHITFATLLSGCGGTSTAKEVLQIHAHIIKLGNSSVSLVSNSLVDSYCKCQHLDLALLLFEEITDKDSVTYNAMITGYSKHGSNEEALMLFQEMQYLGLKPSDFTFATVIGAIVGLDAAAFGKQVHALAIKTSFVCNVFVGNAFLDFYSKQSLLVDAIKLFDEMPELDGVSYNIIITGFAWDGQYEKSFHLLRKLRSTTFDRRQFPFATMLSIAATTQNIDLGRQIHAQTIVTKSDSEIQVGNALVDMYANCDRLEETYVIFANLAYSSVSWTAIISVYVQKGLFEEAVELFKEMARQSVHGDHATYASVLKASANLALVSLGRQLHSHIIRLGLMSNVFSGSALLGMYAKCGSISDAIKIFKEMPDRNIVSWNAMLSAYAQNGDDEATLRSFKEMSESGLDPDSVSFLSVLTACSHHGLVKAAREYFSLMTQSYNLEPKREHYTTMVDVLCRNGRFDEAEELIAEMPYVPDEILWSSVLNSCRIYKNHELAGKAADQLFKMDTLNAAAAYVYANVSNIYAEAGQWNKVATLKKGMRENGVKKVAACSWVEIDHAVHKFTANDRTHPQADAIRKKIDSLGKEMEKEGYKPDTSCSLQNVDEELKIDSLKYHSERLAIAFALISTPEGSPIVVMKNLRACMDCHAAIKIISKIVGRGISVRDSSRFHHFRDGSCSCRDYW</sequence>
<organism evidence="5 6">
    <name type="scientific">Cuscuta epithymum</name>
    <dbReference type="NCBI Taxonomy" id="186058"/>
    <lineage>
        <taxon>Eukaryota</taxon>
        <taxon>Viridiplantae</taxon>
        <taxon>Streptophyta</taxon>
        <taxon>Embryophyta</taxon>
        <taxon>Tracheophyta</taxon>
        <taxon>Spermatophyta</taxon>
        <taxon>Magnoliopsida</taxon>
        <taxon>eudicotyledons</taxon>
        <taxon>Gunneridae</taxon>
        <taxon>Pentapetalae</taxon>
        <taxon>asterids</taxon>
        <taxon>lamiids</taxon>
        <taxon>Solanales</taxon>
        <taxon>Convolvulaceae</taxon>
        <taxon>Cuscuteae</taxon>
        <taxon>Cuscuta</taxon>
        <taxon>Cuscuta subgen. Cuscuta</taxon>
    </lineage>
</organism>
<accession>A0AAV0GHM3</accession>
<dbReference type="Proteomes" id="UP001152523">
    <property type="component" value="Unassembled WGS sequence"/>
</dbReference>
<gene>
    <name evidence="5" type="ORF">CEPIT_LOCUS43702</name>
</gene>
<dbReference type="GO" id="GO:0003723">
    <property type="term" value="F:RNA binding"/>
    <property type="evidence" value="ECO:0007669"/>
    <property type="project" value="InterPro"/>
</dbReference>
<dbReference type="FunFam" id="1.25.40.10:FF:000351">
    <property type="entry name" value="Pentatricopeptide repeat-containing protein"/>
    <property type="match status" value="1"/>
</dbReference>
<dbReference type="Pfam" id="PF20431">
    <property type="entry name" value="E_motif"/>
    <property type="match status" value="1"/>
</dbReference>
<protein>
    <recommendedName>
        <fullName evidence="4">DYW domain-containing protein</fullName>
    </recommendedName>
</protein>
<dbReference type="PANTHER" id="PTHR47926">
    <property type="entry name" value="PENTATRICOPEPTIDE REPEAT-CONTAINING PROTEIN"/>
    <property type="match status" value="1"/>
</dbReference>
<feature type="repeat" description="PPR" evidence="3">
    <location>
        <begin position="218"/>
        <end position="252"/>
    </location>
</feature>
<dbReference type="InterPro" id="IPR011990">
    <property type="entry name" value="TPR-like_helical_dom_sf"/>
</dbReference>
<dbReference type="InterPro" id="IPR046849">
    <property type="entry name" value="E2_motif"/>
</dbReference>
<dbReference type="Pfam" id="PF13041">
    <property type="entry name" value="PPR_2"/>
    <property type="match status" value="4"/>
</dbReference>
<dbReference type="Pfam" id="PF14432">
    <property type="entry name" value="DYW_deaminase"/>
    <property type="match status" value="1"/>
</dbReference>
<feature type="repeat" description="PPR" evidence="3">
    <location>
        <begin position="86"/>
        <end position="116"/>
    </location>
</feature>
<dbReference type="InterPro" id="IPR046848">
    <property type="entry name" value="E_motif"/>
</dbReference>
<evidence type="ECO:0000313" key="5">
    <source>
        <dbReference type="EMBL" id="CAH9147383.1"/>
    </source>
</evidence>
<dbReference type="FunFam" id="1.25.40.10:FF:000344">
    <property type="entry name" value="Pentatricopeptide repeat-containing protein"/>
    <property type="match status" value="1"/>
</dbReference>
<feature type="repeat" description="PPR" evidence="3">
    <location>
        <begin position="591"/>
        <end position="621"/>
    </location>
</feature>
<feature type="repeat" description="PPR" evidence="3">
    <location>
        <begin position="419"/>
        <end position="453"/>
    </location>
</feature>
<reference evidence="5" key="1">
    <citation type="submission" date="2022-07" db="EMBL/GenBank/DDBJ databases">
        <authorList>
            <person name="Macas J."/>
            <person name="Novak P."/>
            <person name="Neumann P."/>
        </authorList>
    </citation>
    <scope>NUCLEOTIDE SEQUENCE</scope>
</reference>
<evidence type="ECO:0000259" key="4">
    <source>
        <dbReference type="Pfam" id="PF14432"/>
    </source>
</evidence>
<dbReference type="Pfam" id="PF01535">
    <property type="entry name" value="PPR"/>
    <property type="match status" value="3"/>
</dbReference>
<feature type="repeat" description="PPR" evidence="3">
    <location>
        <begin position="489"/>
        <end position="519"/>
    </location>
</feature>
<comment type="similarity">
    <text evidence="1">Belongs to the PPR family. PCMP-H subfamily.</text>
</comment>
<feature type="domain" description="DYW" evidence="4">
    <location>
        <begin position="738"/>
        <end position="830"/>
    </location>
</feature>
<dbReference type="InterPro" id="IPR032867">
    <property type="entry name" value="DYW_dom"/>
</dbReference>
<name>A0AAV0GHM3_9ASTE</name>
<proteinExistence type="inferred from homology"/>